<dbReference type="GO" id="GO:0009190">
    <property type="term" value="P:cyclic nucleotide biosynthetic process"/>
    <property type="evidence" value="ECO:0007669"/>
    <property type="project" value="InterPro"/>
</dbReference>
<evidence type="ECO:0000313" key="9">
    <source>
        <dbReference type="Proteomes" id="UP001161580"/>
    </source>
</evidence>
<dbReference type="PANTHER" id="PTHR43081">
    <property type="entry name" value="ADENYLATE CYCLASE, TERMINAL-DIFFERENTIATION SPECIFIC-RELATED"/>
    <property type="match status" value="1"/>
</dbReference>
<dbReference type="CDD" id="cd07302">
    <property type="entry name" value="CHD"/>
    <property type="match status" value="1"/>
</dbReference>
<dbReference type="InterPro" id="IPR050697">
    <property type="entry name" value="Adenylyl/Guanylyl_Cyclase_3/4"/>
</dbReference>
<keyword evidence="5 6" id="KW-0472">Membrane</keyword>
<keyword evidence="9" id="KW-1185">Reference proteome</keyword>
<dbReference type="Gene3D" id="3.30.450.20">
    <property type="entry name" value="PAS domain"/>
    <property type="match status" value="1"/>
</dbReference>
<dbReference type="InterPro" id="IPR029151">
    <property type="entry name" value="Sensor-like_sf"/>
</dbReference>
<evidence type="ECO:0000256" key="5">
    <source>
        <dbReference type="ARBA" id="ARBA00023136"/>
    </source>
</evidence>
<evidence type="ECO:0000256" key="4">
    <source>
        <dbReference type="ARBA" id="ARBA00022989"/>
    </source>
</evidence>
<organism evidence="8 9">
    <name type="scientific">Ferirhizobium litorale</name>
    <dbReference type="NCBI Taxonomy" id="2927786"/>
    <lineage>
        <taxon>Bacteria</taxon>
        <taxon>Pseudomonadati</taxon>
        <taxon>Pseudomonadota</taxon>
        <taxon>Alphaproteobacteria</taxon>
        <taxon>Hyphomicrobiales</taxon>
        <taxon>Rhizobiaceae</taxon>
        <taxon>Ferirhizobium</taxon>
    </lineage>
</organism>
<dbReference type="AlphaFoldDB" id="A0AAE3Q969"/>
<comment type="subcellular location">
    <subcellularLocation>
        <location evidence="1">Cell membrane</location>
        <topology evidence="1">Multi-pass membrane protein</topology>
    </subcellularLocation>
</comment>
<dbReference type="Pfam" id="PF00211">
    <property type="entry name" value="Guanylate_cyc"/>
    <property type="match status" value="1"/>
</dbReference>
<dbReference type="SUPFAM" id="SSF103190">
    <property type="entry name" value="Sensory domain-like"/>
    <property type="match status" value="1"/>
</dbReference>
<sequence>MTKQEAEGGKAADSASPGLDMAKRWSKPLRVHLSFTIVALLVCISVPLMWLTYLQGHAAGIAAGEAQMRQFGLRVLDSYQKVYNEGYSAVSTASVLTPLLSPPPMEMTAKTDYLLKVLQSSSYVDGIYVGYPGGSFVHAVSVARNPRWVGALQAPPGTAYALRTIEKSATGTVSKWRFLDADNMPVGERTGENVAYDPQRRPWYRAAVRAGGQVSVGPYVSATTRSLSLTLAMPMAKNKDIVVGADVLLETLSQLLNQDAVSKRARGYVFDSQDRLFVHSDPGIMARIIDRLSSTPVADDPSIFESDPVLLPVSAALREKGGNGGPIRFMVGNEPYIAQISPVAFSGVLRGNTVVLAAPLDDFVGESNRLLAKNLLIAGGLVLAGIVAAILLSRLVSKALYALAGEAKQIGNLEFEGQADTYSRISEINVLSNALAAARDAIHTFSLYVPRELVRKIVGSGQATAGMALRQDVTIVFTDIQDFTTISEQHSPEGVVALLSTYFELMNEVVERHDGTIVQYIGDSIFAMWNAPVADPQHVEKGCACALALKVAIDELNSANRTAGRPEFITRYGLHTGPAVVGSVGAHSRRQYTAMGDTVNVASRLEGMNKQFGTTILASGAVRELAGEAFLFRDLGLAQAKGRQEQIEVFELLAENAQVGTGPASAAAPTKQLNRLGS</sequence>
<dbReference type="InterPro" id="IPR001054">
    <property type="entry name" value="A/G_cyclase"/>
</dbReference>
<evidence type="ECO:0000259" key="7">
    <source>
        <dbReference type="PROSITE" id="PS50125"/>
    </source>
</evidence>
<dbReference type="Gene3D" id="6.10.340.10">
    <property type="match status" value="1"/>
</dbReference>
<dbReference type="Proteomes" id="UP001161580">
    <property type="component" value="Unassembled WGS sequence"/>
</dbReference>
<proteinExistence type="predicted"/>
<comment type="caution">
    <text evidence="8">The sequence shown here is derived from an EMBL/GenBank/DDBJ whole genome shotgun (WGS) entry which is preliminary data.</text>
</comment>
<dbReference type="InterPro" id="IPR029787">
    <property type="entry name" value="Nucleotide_cyclase"/>
</dbReference>
<evidence type="ECO:0000256" key="2">
    <source>
        <dbReference type="ARBA" id="ARBA00022475"/>
    </source>
</evidence>
<dbReference type="GO" id="GO:0004016">
    <property type="term" value="F:adenylate cyclase activity"/>
    <property type="evidence" value="ECO:0007669"/>
    <property type="project" value="UniProtKB-ARBA"/>
</dbReference>
<keyword evidence="2" id="KW-1003">Cell membrane</keyword>
<keyword evidence="3 6" id="KW-0812">Transmembrane</keyword>
<accession>A0AAE3Q969</accession>
<dbReference type="PROSITE" id="PS50125">
    <property type="entry name" value="GUANYLATE_CYCLASE_2"/>
    <property type="match status" value="1"/>
</dbReference>
<dbReference type="SMART" id="SM00044">
    <property type="entry name" value="CYCc"/>
    <property type="match status" value="1"/>
</dbReference>
<dbReference type="EMBL" id="JALDYZ010000002">
    <property type="protein sequence ID" value="MDI7921527.1"/>
    <property type="molecule type" value="Genomic_DNA"/>
</dbReference>
<evidence type="ECO:0000256" key="3">
    <source>
        <dbReference type="ARBA" id="ARBA00022692"/>
    </source>
</evidence>
<dbReference type="GO" id="GO:0005886">
    <property type="term" value="C:plasma membrane"/>
    <property type="evidence" value="ECO:0007669"/>
    <property type="project" value="UniProtKB-SubCell"/>
</dbReference>
<reference evidence="8" key="1">
    <citation type="submission" date="2022-03" db="EMBL/GenBank/DDBJ databases">
        <title>Fererhizobium litorale gen. nov., sp. nov., isolated from sandy sediments of the Sea of Japan seashore.</title>
        <authorList>
            <person name="Romanenko L."/>
            <person name="Kurilenko V."/>
            <person name="Otstavnykh N."/>
            <person name="Svetashev V."/>
            <person name="Tekutyeva L."/>
            <person name="Isaeva M."/>
            <person name="Mikhailov V."/>
        </authorList>
    </citation>
    <scope>NUCLEOTIDE SEQUENCE</scope>
    <source>
        <strain evidence="8">KMM 9576</strain>
    </source>
</reference>
<keyword evidence="4 6" id="KW-1133">Transmembrane helix</keyword>
<feature type="domain" description="Guanylate cyclase" evidence="7">
    <location>
        <begin position="474"/>
        <end position="606"/>
    </location>
</feature>
<dbReference type="PANTHER" id="PTHR43081:SF1">
    <property type="entry name" value="ADENYLATE CYCLASE, TERMINAL-DIFFERENTIATION SPECIFIC"/>
    <property type="match status" value="1"/>
</dbReference>
<evidence type="ECO:0000256" key="1">
    <source>
        <dbReference type="ARBA" id="ARBA00004651"/>
    </source>
</evidence>
<dbReference type="SUPFAM" id="SSF55073">
    <property type="entry name" value="Nucleotide cyclase"/>
    <property type="match status" value="1"/>
</dbReference>
<dbReference type="Gene3D" id="3.30.70.1230">
    <property type="entry name" value="Nucleotide cyclase"/>
    <property type="match status" value="1"/>
</dbReference>
<gene>
    <name evidence="8" type="ORF">MRS75_05435</name>
</gene>
<name>A0AAE3Q969_9HYPH</name>
<dbReference type="RefSeq" id="WP_311794266.1">
    <property type="nucleotide sequence ID" value="NZ_JALDYZ010000002.1"/>
</dbReference>
<dbReference type="Pfam" id="PF02743">
    <property type="entry name" value="dCache_1"/>
    <property type="match status" value="1"/>
</dbReference>
<feature type="transmembrane region" description="Helical" evidence="6">
    <location>
        <begin position="31"/>
        <end position="53"/>
    </location>
</feature>
<dbReference type="InterPro" id="IPR033479">
    <property type="entry name" value="dCache_1"/>
</dbReference>
<evidence type="ECO:0000256" key="6">
    <source>
        <dbReference type="SAM" id="Phobius"/>
    </source>
</evidence>
<evidence type="ECO:0000313" key="8">
    <source>
        <dbReference type="EMBL" id="MDI7921527.1"/>
    </source>
</evidence>
<protein>
    <submittedName>
        <fullName evidence="8">Adenylate/guanylate cyclase domain-containing protein</fullName>
    </submittedName>
</protein>
<dbReference type="GO" id="GO:0035556">
    <property type="term" value="P:intracellular signal transduction"/>
    <property type="evidence" value="ECO:0007669"/>
    <property type="project" value="InterPro"/>
</dbReference>